<protein>
    <submittedName>
        <fullName evidence="1">Uncharacterized protein</fullName>
    </submittedName>
</protein>
<evidence type="ECO:0000313" key="2">
    <source>
        <dbReference type="Proteomes" id="UP001732700"/>
    </source>
</evidence>
<evidence type="ECO:0000313" key="1">
    <source>
        <dbReference type="EnsemblPlants" id="AVESA.00010b.r2.4AG0595870.1.CDS"/>
    </source>
</evidence>
<reference evidence="1" key="1">
    <citation type="submission" date="2021-05" db="EMBL/GenBank/DDBJ databases">
        <authorList>
            <person name="Scholz U."/>
            <person name="Mascher M."/>
            <person name="Fiebig A."/>
        </authorList>
    </citation>
    <scope>NUCLEOTIDE SEQUENCE [LARGE SCALE GENOMIC DNA]</scope>
</reference>
<accession>A0ACD5W9J2</accession>
<dbReference type="EnsemblPlants" id="AVESA.00010b.r2.4AG0595870.1">
    <property type="protein sequence ID" value="AVESA.00010b.r2.4AG0595870.1.CDS"/>
    <property type="gene ID" value="AVESA.00010b.r2.4AG0595870"/>
</dbReference>
<sequence length="674" mass="76520">MSGGSGAESPPEGPSEEDGRAELRRVYDRVEGLLPRVEELAADRARLEEINRTQQELSETLHAQLLQAKESRRMWKTAYIQLPLLANPKIAELEKNDQEDSWSGEAPFEVDDSGEENDMEDSSSGESLFDAENSGEENDLEDSRSVEALFDVDTSGPKIQLKEVSNCVDLSQNGEYNDDIARDLREGLRKLKQAYETLTSNEDKETALLAVKDFLWSQFRTSDKENVALLNIKEVEAAQATEAAEKLQRLVEEMQVAARSKDNEIQRLQAEAVNAKEGKMILECKLLELNSLAEEKNNEIQNNAEEIGRLQAQAANAIKTYGFLREIGRSRAEAVNAKEKVRILEDKLLELNSLVEEKNKEIQNNSDEIRRSRTEAVNAKEKVRILEGNLLELNSLTEEKNKEIQNNAEEIGRSRAEAVNAKEKVRILEGNLQELNSLIEEKNKEIKNKAEEIGRSRAEAVNAKEKVRILEDKLLELNSLVEEKNEEIQKNAEEIGRSRTDAFNAKEDVRILEDKLLQIDSLAKEEIDEIQQNLEEMRLAARNKDIEIGRLQAEAVIVQERVKINVAKLLEINSLAKKENEKIQKHVKDMQVAAQNKDNEIDRLRIDIFNAIKGTMIINGKPLEMHSLDVEKNNEIQKPENGQPEILKCKRASLSNKTSRKRRKDISEMHAQPI</sequence>
<proteinExistence type="predicted"/>
<keyword evidence="2" id="KW-1185">Reference proteome</keyword>
<name>A0ACD5W9J2_AVESA</name>
<reference evidence="1" key="2">
    <citation type="submission" date="2025-09" db="UniProtKB">
        <authorList>
            <consortium name="EnsemblPlants"/>
        </authorList>
    </citation>
    <scope>IDENTIFICATION</scope>
</reference>
<organism evidence="1 2">
    <name type="scientific">Avena sativa</name>
    <name type="common">Oat</name>
    <dbReference type="NCBI Taxonomy" id="4498"/>
    <lineage>
        <taxon>Eukaryota</taxon>
        <taxon>Viridiplantae</taxon>
        <taxon>Streptophyta</taxon>
        <taxon>Embryophyta</taxon>
        <taxon>Tracheophyta</taxon>
        <taxon>Spermatophyta</taxon>
        <taxon>Magnoliopsida</taxon>
        <taxon>Liliopsida</taxon>
        <taxon>Poales</taxon>
        <taxon>Poaceae</taxon>
        <taxon>BOP clade</taxon>
        <taxon>Pooideae</taxon>
        <taxon>Poodae</taxon>
        <taxon>Poeae</taxon>
        <taxon>Poeae Chloroplast Group 1 (Aveneae type)</taxon>
        <taxon>Aveninae</taxon>
        <taxon>Avena</taxon>
    </lineage>
</organism>
<dbReference type="Proteomes" id="UP001732700">
    <property type="component" value="Chromosome 4A"/>
</dbReference>